<proteinExistence type="predicted"/>
<dbReference type="RefSeq" id="XP_045147329.1">
    <property type="nucleotide sequence ID" value="XM_045291394.1"/>
</dbReference>
<keyword evidence="1" id="KW-1185">Reference proteome</keyword>
<organism evidence="1 2">
    <name type="scientific">Echinops telfairi</name>
    <name type="common">Lesser hedgehog tenrec</name>
    <dbReference type="NCBI Taxonomy" id="9371"/>
    <lineage>
        <taxon>Eukaryota</taxon>
        <taxon>Metazoa</taxon>
        <taxon>Chordata</taxon>
        <taxon>Craniata</taxon>
        <taxon>Vertebrata</taxon>
        <taxon>Euteleostomi</taxon>
        <taxon>Mammalia</taxon>
        <taxon>Eutheria</taxon>
        <taxon>Afrotheria</taxon>
        <taxon>Tenrecidae</taxon>
        <taxon>Tenrecinae</taxon>
        <taxon>Echinops</taxon>
    </lineage>
</organism>
<gene>
    <name evidence="2" type="primary">LOC101644335</name>
</gene>
<accession>A0AC55D6F6</accession>
<evidence type="ECO:0000313" key="1">
    <source>
        <dbReference type="Proteomes" id="UP000694863"/>
    </source>
</evidence>
<dbReference type="Proteomes" id="UP000694863">
    <property type="component" value="Unplaced"/>
</dbReference>
<reference evidence="2" key="1">
    <citation type="submission" date="2025-08" db="UniProtKB">
        <authorList>
            <consortium name="RefSeq"/>
        </authorList>
    </citation>
    <scope>IDENTIFICATION</scope>
</reference>
<sequence>MNEADVVCRQLGCGRALEAPTEARFGEGAGKYLLDDLDCTGRERFLGQCPHAGWSLNNCGPGEDASVVCAETWMEVRLVNGTGRCSGRVEVLTHDTWGTVCDDLWDLAEATVVCRQLQCGQAVGAPTGAHFGAGSGKILLDDVQCVGSESHLGQCVHKGQTGLNCGHLEDASVICTGGWVEVRLVNGTGRCSGRVEVFDQDTWGTVCDDLWDLADATVMCHQLQCGQAMGAPTGAHFGAGSGKILLDDVQCVGSESHLGQCVHKGQAGLNCRHLEDAGVICTGGWVPMRLVGGQGSCAGRVELLYQGAWGTICDDLWGLQEANIVCRQLGCGWAISAPGEAHFGEGAGKILLDNVHCTGDEQHLEECSHVGWFSHNCGHGEDASVICSASPSLPTTSTSDTWPEMRLVGGSGRCSGRVEVLHQGAWGTVCDDLWDLNEAEVVCRQLECGRAISALGKAHFGPGSGDIFLDNLQCAGVERYLGQCAHSGWSEHNCGHHEDAGVICSGNLPSRTVASSTSRATVCQALSLLPDYCPLPTGDWSELRLVGGSGRCSGRVEVLHQGNWGTVCDDLWDLREAEVVCRQLGCGQAISAPSEAHFGPGLGDILLDNLQCSGMERCLDQCAHSGWSEHNCGHHEDAGVICSGNDPRRAANEPVLRLVDGSGRCSGRVEILHQGAWGTICDDLWDLSEAEVVCRQLGCGRAIAAPGKAHFGPGSGDILLDNIQCSGSESHLGQCPSSGWSDHNCGHHEDASVVCSGSLFSHPRTSAISATDPLSVLAGGSSSCGGVISSLSGSFSSPWYPTNYPTDVECVWVIHVPETFRIELMIPALILEDIYGCPYDFIEVFDGRQVGSLSLGRFCAGVELTFLSSSNVMTTVFRSDAMITSKGFLALYKALPQDADSSDMSLRLVNGSHRCEGRVEISYNGTWGTVCDDSWDLSDAGVVCQQLGCGEALSAPAQSYFDGGTGHIMLDELQCVGNEAKVWQCPHNGWFSHNCGHHEDASVVCSGERGAHSQEGKSPPAGSVSERNVALRLSNGSHRCEGRVELFYNDTWGTVCDDSWDLRDAHVVCQQLGCGKAVSALGWAYFGRGLGPIALDDVECVGNEAKLWQCLHSGWFSHNCGHHEDAGIVCSGGSASAGLGLRLANGSNRCEGRVEVYHADTWGTVCDDNWSIQDAHVVCRQLGCGLAVSALPGASFSPGTGHILLDNVNCTGKESSIEQCPHDGWFNHNCGHQEDAGVICSDLPEVRLADGKSRCEGRVELRHNDTWGTVCDDLWGLAAAQVVCQQLDCGAALAAPRNGLFGPGSGPIILDNVQCTGNESNLGQCHHLGLLVHNCGHHEDAGAVCSDLPVIRLVDGSSRCEGRVEVYHDGAWGTVCDDLWTTSAAHVVCRQLDCGAGISALGNGHFGAGVGSILLDDVQCQGTENTLGQCQHRGLSIHNCGHQEDAGVICAGEARGLELRGWETWGAREEGLPGQQDTVAGQSYCSEEEEMRKKTEMKLMEEEEEMRKKTEMKTMKEKEREKTRKKTEMKMVKEEEMRKTEMKLMEEEEKEMEKMKKEGTRKKMKMQMIQEKGKMKMLKETGEREKRGKEDMKMTKEMRKKKTEMKMLKEEKKETMRKKKTEMKMLKEEKKEKMRKKKTEMKITQDLPLRLADGWSRCQGRVEVWHQGVWGTVCDDRWNMRNARLVCRLLGCGPAMAAPGHGHFGRGSGPILLDQVRCLGNEVSLEHCAHSGWARHNCRHSEDAGVICAAQLSCLPDLFQAIIDRGYLRRLGYSSWDIHLNDERCRPQVTGRYLIFNIPYGHCGTIWQNHRGSRSYSNSVRGRLRDHPGRVIVRHKVPELKFTCTVDSSSVGESAHGADSRGKGAKYDMSITFLQSPTPAPGEAVRPYSDRQKKEVFLQAALHSHDPSLLLFVDTCVASPDPQDFTTVKYALIEQGCIKDETYANLHPSQKHVAQFKFNAFHFLSSYEVVYLQCKIAVCKVGDASSRCARGCAGRRKRGAGPQAPTEVGPEHFHIVGPLEIQTPPRPQEQPPFF</sequence>
<evidence type="ECO:0000313" key="2">
    <source>
        <dbReference type="RefSeq" id="XP_045147329.1"/>
    </source>
</evidence>
<protein>
    <submittedName>
        <fullName evidence="2">Deleted in malignant brain tumors 1 protein</fullName>
    </submittedName>
</protein>
<name>A0AC55D6F6_ECHTE</name>